<accession>A0A0C2MMH1</accession>
<organism evidence="1 2">
    <name type="scientific">Thelohanellus kitauei</name>
    <name type="common">Myxosporean</name>
    <dbReference type="NCBI Taxonomy" id="669202"/>
    <lineage>
        <taxon>Eukaryota</taxon>
        <taxon>Metazoa</taxon>
        <taxon>Cnidaria</taxon>
        <taxon>Myxozoa</taxon>
        <taxon>Myxosporea</taxon>
        <taxon>Bivalvulida</taxon>
        <taxon>Platysporina</taxon>
        <taxon>Myxobolidae</taxon>
        <taxon>Thelohanellus</taxon>
    </lineage>
</organism>
<name>A0A0C2MMH1_THEKT</name>
<dbReference type="Proteomes" id="UP000031668">
    <property type="component" value="Unassembled WGS sequence"/>
</dbReference>
<dbReference type="AlphaFoldDB" id="A0A0C2MMH1"/>
<keyword evidence="2" id="KW-1185">Reference proteome</keyword>
<evidence type="ECO:0000313" key="1">
    <source>
        <dbReference type="EMBL" id="KII65550.1"/>
    </source>
</evidence>
<dbReference type="EMBL" id="JWZT01003775">
    <property type="protein sequence ID" value="KII65550.1"/>
    <property type="molecule type" value="Genomic_DNA"/>
</dbReference>
<sequence>MSDGLFRYGSCIKCDSGYIPNSCYFINYDDKSDKSYGSGSEGLDAYERALEMIVESVDLNGTDDGDLHLSADVENTDNSNLEFEDMVIGGLEVMEVVVEINGSRICKNMNRACALLVDKGFRLAWNGLLTELIFLLKCQREQKKYDHVSSINIHFASFGNHHEFLSRLTICRICILPIW</sequence>
<comment type="caution">
    <text evidence="1">The sequence shown here is derived from an EMBL/GenBank/DDBJ whole genome shotgun (WGS) entry which is preliminary data.</text>
</comment>
<protein>
    <submittedName>
        <fullName evidence="1">Uncharacterized protein</fullName>
    </submittedName>
</protein>
<reference evidence="1 2" key="1">
    <citation type="journal article" date="2014" name="Genome Biol. Evol.">
        <title>The genome of the myxosporean Thelohanellus kitauei shows adaptations to nutrient acquisition within its fish host.</title>
        <authorList>
            <person name="Yang Y."/>
            <person name="Xiong J."/>
            <person name="Zhou Z."/>
            <person name="Huo F."/>
            <person name="Miao W."/>
            <person name="Ran C."/>
            <person name="Liu Y."/>
            <person name="Zhang J."/>
            <person name="Feng J."/>
            <person name="Wang M."/>
            <person name="Wang M."/>
            <person name="Wang L."/>
            <person name="Yao B."/>
        </authorList>
    </citation>
    <scope>NUCLEOTIDE SEQUENCE [LARGE SCALE GENOMIC DNA]</scope>
    <source>
        <strain evidence="1">Wuqing</strain>
    </source>
</reference>
<gene>
    <name evidence="1" type="ORF">RF11_00901</name>
</gene>
<evidence type="ECO:0000313" key="2">
    <source>
        <dbReference type="Proteomes" id="UP000031668"/>
    </source>
</evidence>
<proteinExistence type="predicted"/>